<dbReference type="AlphaFoldDB" id="A0AAD7QIS8"/>
<dbReference type="InterPro" id="IPR056789">
    <property type="entry name" value="LRR_R13L1-DRL21"/>
</dbReference>
<dbReference type="Proteomes" id="UP001163823">
    <property type="component" value="Chromosome 1"/>
</dbReference>
<evidence type="ECO:0000313" key="3">
    <source>
        <dbReference type="Proteomes" id="UP001163823"/>
    </source>
</evidence>
<gene>
    <name evidence="2" type="ORF">O6P43_001449</name>
</gene>
<dbReference type="Pfam" id="PF25019">
    <property type="entry name" value="LRR_R13L1-DRL21"/>
    <property type="match status" value="1"/>
</dbReference>
<sequence length="206" mass="23065">MQLQNVISPMDATVAYMKKKKFLETLQLGWIENNEDSQMERDVLERLQPHENLKRLTIRNYGGTRFPHWFGDDSLSNVVSLELRNCKYCLSLPPLGQLSSLKELTVSGLGGVMAVGVDFYGNNSSSAVQPFKSLEILNLGNMAAWEEWCCFEGQNEGGAFPHLRVLNINNCPKLKGATAARSSLFKKLSDRGLPAARVFNSQFSIY</sequence>
<dbReference type="PANTHER" id="PTHR47186">
    <property type="entry name" value="LEUCINE-RICH REPEAT-CONTAINING PROTEIN 57"/>
    <property type="match status" value="1"/>
</dbReference>
<dbReference type="KEGG" id="qsa:O6P43_001449"/>
<dbReference type="InterPro" id="IPR032675">
    <property type="entry name" value="LRR_dom_sf"/>
</dbReference>
<protein>
    <submittedName>
        <fullName evidence="2">Disease resistance protein</fullName>
    </submittedName>
</protein>
<dbReference type="SUPFAM" id="SSF52058">
    <property type="entry name" value="L domain-like"/>
    <property type="match status" value="1"/>
</dbReference>
<evidence type="ECO:0000313" key="2">
    <source>
        <dbReference type="EMBL" id="KAJ7982308.1"/>
    </source>
</evidence>
<dbReference type="PANTHER" id="PTHR47186:SF26">
    <property type="entry name" value="LEUCINE-RICH REPEAT DOMAIN, L DOMAIN-CONTAINING PROTEIN-RELATED"/>
    <property type="match status" value="1"/>
</dbReference>
<keyword evidence="3" id="KW-1185">Reference proteome</keyword>
<organism evidence="2 3">
    <name type="scientific">Quillaja saponaria</name>
    <name type="common">Soap bark tree</name>
    <dbReference type="NCBI Taxonomy" id="32244"/>
    <lineage>
        <taxon>Eukaryota</taxon>
        <taxon>Viridiplantae</taxon>
        <taxon>Streptophyta</taxon>
        <taxon>Embryophyta</taxon>
        <taxon>Tracheophyta</taxon>
        <taxon>Spermatophyta</taxon>
        <taxon>Magnoliopsida</taxon>
        <taxon>eudicotyledons</taxon>
        <taxon>Gunneridae</taxon>
        <taxon>Pentapetalae</taxon>
        <taxon>rosids</taxon>
        <taxon>fabids</taxon>
        <taxon>Fabales</taxon>
        <taxon>Quillajaceae</taxon>
        <taxon>Quillaja</taxon>
    </lineage>
</organism>
<reference evidence="2 3" key="1">
    <citation type="journal article" date="2023" name="Science">
        <title>Elucidation of the pathway for biosynthesis of saponin adjuvants from the soapbark tree.</title>
        <authorList>
            <person name="Reed J."/>
            <person name="Orme A."/>
            <person name="El-Demerdash A."/>
            <person name="Owen C."/>
            <person name="Martin L.B.B."/>
            <person name="Misra R.C."/>
            <person name="Kikuchi S."/>
            <person name="Rejzek M."/>
            <person name="Martin A.C."/>
            <person name="Harkess A."/>
            <person name="Leebens-Mack J."/>
            <person name="Louveau T."/>
            <person name="Stephenson M.J."/>
            <person name="Osbourn A."/>
        </authorList>
    </citation>
    <scope>NUCLEOTIDE SEQUENCE [LARGE SCALE GENOMIC DNA]</scope>
    <source>
        <strain evidence="2">S10</strain>
    </source>
</reference>
<dbReference type="Gene3D" id="3.80.10.10">
    <property type="entry name" value="Ribonuclease Inhibitor"/>
    <property type="match status" value="1"/>
</dbReference>
<accession>A0AAD7QIS8</accession>
<evidence type="ECO:0000259" key="1">
    <source>
        <dbReference type="Pfam" id="PF25019"/>
    </source>
</evidence>
<comment type="caution">
    <text evidence="2">The sequence shown here is derived from an EMBL/GenBank/DDBJ whole genome shotgun (WGS) entry which is preliminary data.</text>
</comment>
<dbReference type="EMBL" id="JARAOO010000001">
    <property type="protein sequence ID" value="KAJ7982308.1"/>
    <property type="molecule type" value="Genomic_DNA"/>
</dbReference>
<proteinExistence type="predicted"/>
<feature type="domain" description="R13L1/DRL21-like LRR repeat region" evidence="1">
    <location>
        <begin position="2"/>
        <end position="108"/>
    </location>
</feature>
<name>A0AAD7QIS8_QUISA</name>